<name>A0A1G9MSD4_9CORY</name>
<feature type="transmembrane region" description="Helical" evidence="1">
    <location>
        <begin position="59"/>
        <end position="80"/>
    </location>
</feature>
<dbReference type="InterPro" id="IPR021443">
    <property type="entry name" value="DUF3093"/>
</dbReference>
<sequence length="177" mass="20109">MHTVVGAFTKVARVTVSSDSSAPTVLYRERQWAPWYMWLAGAALTVLLSAQFALNRNLYWFFIPLLVIGAIVVWFLLWLSRTTIQVDSDRRGTRWLRVDGARLPNSVVSRSIVVPKSARRNALGRQLDPAAFLVSRNWVDEHVLLVLDDPEDPTPYWLIASRNPSQLLDAFVPEQHA</sequence>
<gene>
    <name evidence="2" type="ORF">SAMN04488535_0719</name>
</gene>
<evidence type="ECO:0008006" key="4">
    <source>
        <dbReference type="Google" id="ProtNLM"/>
    </source>
</evidence>
<dbReference type="Proteomes" id="UP000199350">
    <property type="component" value="Chromosome I"/>
</dbReference>
<keyword evidence="1" id="KW-0812">Transmembrane</keyword>
<accession>A0A1G9MSD4</accession>
<proteinExistence type="predicted"/>
<dbReference type="AlphaFoldDB" id="A0A1G9MSD4"/>
<keyword evidence="1" id="KW-0472">Membrane</keyword>
<organism evidence="2 3">
    <name type="scientific">Corynebacterium mycetoides</name>
    <dbReference type="NCBI Taxonomy" id="38302"/>
    <lineage>
        <taxon>Bacteria</taxon>
        <taxon>Bacillati</taxon>
        <taxon>Actinomycetota</taxon>
        <taxon>Actinomycetes</taxon>
        <taxon>Mycobacteriales</taxon>
        <taxon>Corynebacteriaceae</taxon>
        <taxon>Corynebacterium</taxon>
    </lineage>
</organism>
<dbReference type="Pfam" id="PF11292">
    <property type="entry name" value="DUF3093"/>
    <property type="match status" value="1"/>
</dbReference>
<protein>
    <recommendedName>
        <fullName evidence="4">DUF3093 domain-containing protein</fullName>
    </recommendedName>
</protein>
<keyword evidence="3" id="KW-1185">Reference proteome</keyword>
<evidence type="ECO:0000256" key="1">
    <source>
        <dbReference type="SAM" id="Phobius"/>
    </source>
</evidence>
<reference evidence="3" key="1">
    <citation type="submission" date="2016-10" db="EMBL/GenBank/DDBJ databases">
        <authorList>
            <person name="Varghese N."/>
            <person name="Submissions S."/>
        </authorList>
    </citation>
    <scope>NUCLEOTIDE SEQUENCE [LARGE SCALE GENOMIC DNA]</scope>
    <source>
        <strain evidence="3">DSM 20632</strain>
    </source>
</reference>
<evidence type="ECO:0000313" key="3">
    <source>
        <dbReference type="Proteomes" id="UP000199350"/>
    </source>
</evidence>
<keyword evidence="1" id="KW-1133">Transmembrane helix</keyword>
<dbReference type="STRING" id="38302.SAMN04488535_0719"/>
<evidence type="ECO:0000313" key="2">
    <source>
        <dbReference type="EMBL" id="SDL76807.1"/>
    </source>
</evidence>
<feature type="transmembrane region" description="Helical" evidence="1">
    <location>
        <begin position="35"/>
        <end position="53"/>
    </location>
</feature>
<dbReference type="EMBL" id="LT629700">
    <property type="protein sequence ID" value="SDL76807.1"/>
    <property type="molecule type" value="Genomic_DNA"/>
</dbReference>